<dbReference type="Proteomes" id="UP000261080">
    <property type="component" value="Unassembled WGS sequence"/>
</dbReference>
<dbReference type="SMART" id="SM00228">
    <property type="entry name" value="PDZ"/>
    <property type="match status" value="1"/>
</dbReference>
<name>A0A3E3JYS8_9FIRM</name>
<dbReference type="SUPFAM" id="SSF50156">
    <property type="entry name" value="PDZ domain-like"/>
    <property type="match status" value="1"/>
</dbReference>
<keyword evidence="9" id="KW-1185">Reference proteome</keyword>
<evidence type="ECO:0000256" key="6">
    <source>
        <dbReference type="SAM" id="Phobius"/>
    </source>
</evidence>
<accession>A0A3E3JYS8</accession>
<evidence type="ECO:0000259" key="7">
    <source>
        <dbReference type="PROSITE" id="PS50106"/>
    </source>
</evidence>
<protein>
    <submittedName>
        <fullName evidence="8">S41 family peptidase</fullName>
    </submittedName>
</protein>
<dbReference type="InterPro" id="IPR041489">
    <property type="entry name" value="PDZ_6"/>
</dbReference>
<keyword evidence="4 5" id="KW-0720">Serine protease</keyword>
<comment type="similarity">
    <text evidence="1 5">Belongs to the peptidase S41A family.</text>
</comment>
<organism evidence="8 9">
    <name type="scientific">Sellimonas intestinalis</name>
    <dbReference type="NCBI Taxonomy" id="1653434"/>
    <lineage>
        <taxon>Bacteria</taxon>
        <taxon>Bacillati</taxon>
        <taxon>Bacillota</taxon>
        <taxon>Clostridia</taxon>
        <taxon>Lachnospirales</taxon>
        <taxon>Lachnospiraceae</taxon>
        <taxon>Sellimonas</taxon>
    </lineage>
</organism>
<evidence type="ECO:0000256" key="4">
    <source>
        <dbReference type="ARBA" id="ARBA00022825"/>
    </source>
</evidence>
<dbReference type="SUPFAM" id="SSF52096">
    <property type="entry name" value="ClpP/crotonase"/>
    <property type="match status" value="1"/>
</dbReference>
<keyword evidence="6" id="KW-0812">Transmembrane</keyword>
<dbReference type="PANTHER" id="PTHR32060">
    <property type="entry name" value="TAIL-SPECIFIC PROTEASE"/>
    <property type="match status" value="1"/>
</dbReference>
<evidence type="ECO:0000313" key="8">
    <source>
        <dbReference type="EMBL" id="RGE84874.1"/>
    </source>
</evidence>
<sequence length="402" mass="43889">MEEQRKEKRILLKGALYGALTMFLAGVLVLAGLTATGTVSIHTGAIQAGTTRKAEQIRQIIEKQFLYGDDIKNEDLQNMSLKGYVAGLGDPYSVYYDPEETKEFFASTEGKYAGIGALMSQDQETKAITVEEIYEDTPAETAGMETGDVLTAVDEKDVTGMDLSDVVDLVKGEEGSKVKITVQRGGDSIEMEMTRKIVKTQTVEIKMKDEDVGYLKISEFDEVTLEQFREGMEELEHQGMKGLVVDLRDNPGGNLDTVCEILDLILPEGIIVYTEDKEGKRVETKTSDEEHQFTKPMAVLVNGNSASASEVFTGAVQDYGLGTVIGTQTFGKGIVQTLFSLDDGSCLKLTTAQYFTPNGRNIHGEGISPDIAVEQPYGVKEDVQLGKAVETVRQEVAGSEKE</sequence>
<dbReference type="RefSeq" id="WP_048620373.1">
    <property type="nucleotide sequence ID" value="NZ_BAABYU010000001.1"/>
</dbReference>
<dbReference type="PROSITE" id="PS50106">
    <property type="entry name" value="PDZ"/>
    <property type="match status" value="1"/>
</dbReference>
<keyword evidence="6" id="KW-1133">Transmembrane helix</keyword>
<dbReference type="AlphaFoldDB" id="A0A3E3JYS8"/>
<dbReference type="InterPro" id="IPR004447">
    <property type="entry name" value="Peptidase_S41A"/>
</dbReference>
<dbReference type="InterPro" id="IPR005151">
    <property type="entry name" value="Tail-specific_protease"/>
</dbReference>
<dbReference type="GO" id="GO:0030288">
    <property type="term" value="C:outer membrane-bounded periplasmic space"/>
    <property type="evidence" value="ECO:0007669"/>
    <property type="project" value="TreeGrafter"/>
</dbReference>
<dbReference type="SMART" id="SM00245">
    <property type="entry name" value="TSPc"/>
    <property type="match status" value="1"/>
</dbReference>
<comment type="caution">
    <text evidence="8">The sequence shown here is derived from an EMBL/GenBank/DDBJ whole genome shotgun (WGS) entry which is preliminary data.</text>
</comment>
<evidence type="ECO:0000256" key="2">
    <source>
        <dbReference type="ARBA" id="ARBA00022670"/>
    </source>
</evidence>
<dbReference type="GO" id="GO:0004175">
    <property type="term" value="F:endopeptidase activity"/>
    <property type="evidence" value="ECO:0007669"/>
    <property type="project" value="TreeGrafter"/>
</dbReference>
<dbReference type="InterPro" id="IPR029045">
    <property type="entry name" value="ClpP/crotonase-like_dom_sf"/>
</dbReference>
<evidence type="ECO:0000313" key="9">
    <source>
        <dbReference type="Proteomes" id="UP000261080"/>
    </source>
</evidence>
<dbReference type="Gene3D" id="2.30.42.10">
    <property type="match status" value="1"/>
</dbReference>
<dbReference type="Pfam" id="PF03572">
    <property type="entry name" value="Peptidase_S41"/>
    <property type="match status" value="1"/>
</dbReference>
<dbReference type="GO" id="GO:0007165">
    <property type="term" value="P:signal transduction"/>
    <property type="evidence" value="ECO:0007669"/>
    <property type="project" value="TreeGrafter"/>
</dbReference>
<dbReference type="OrthoDB" id="9812068at2"/>
<feature type="transmembrane region" description="Helical" evidence="6">
    <location>
        <begin position="12"/>
        <end position="33"/>
    </location>
</feature>
<dbReference type="GO" id="GO:0006508">
    <property type="term" value="P:proteolysis"/>
    <property type="evidence" value="ECO:0007669"/>
    <property type="project" value="UniProtKB-KW"/>
</dbReference>
<dbReference type="NCBIfam" id="TIGR00225">
    <property type="entry name" value="prc"/>
    <property type="match status" value="1"/>
</dbReference>
<dbReference type="Pfam" id="PF17820">
    <property type="entry name" value="PDZ_6"/>
    <property type="match status" value="1"/>
</dbReference>
<dbReference type="GO" id="GO:0008236">
    <property type="term" value="F:serine-type peptidase activity"/>
    <property type="evidence" value="ECO:0007669"/>
    <property type="project" value="UniProtKB-KW"/>
</dbReference>
<evidence type="ECO:0000256" key="5">
    <source>
        <dbReference type="RuleBase" id="RU004404"/>
    </source>
</evidence>
<reference evidence="8 9" key="1">
    <citation type="submission" date="2018-08" db="EMBL/GenBank/DDBJ databases">
        <title>A genome reference for cultivated species of the human gut microbiota.</title>
        <authorList>
            <person name="Zou Y."/>
            <person name="Xue W."/>
            <person name="Luo G."/>
        </authorList>
    </citation>
    <scope>NUCLEOTIDE SEQUENCE [LARGE SCALE GENOMIC DNA]</scope>
    <source>
        <strain evidence="8 9">AF37-2AT</strain>
    </source>
</reference>
<gene>
    <name evidence="8" type="ORF">DW016_14440</name>
</gene>
<keyword evidence="2 5" id="KW-0645">Protease</keyword>
<dbReference type="CDD" id="cd06782">
    <property type="entry name" value="cpPDZ_CPP-like"/>
    <property type="match status" value="1"/>
</dbReference>
<dbReference type="PANTHER" id="PTHR32060:SF30">
    <property type="entry name" value="CARBOXY-TERMINAL PROCESSING PROTEASE CTPA"/>
    <property type="match status" value="1"/>
</dbReference>
<feature type="domain" description="PDZ" evidence="7">
    <location>
        <begin position="101"/>
        <end position="171"/>
    </location>
</feature>
<evidence type="ECO:0000256" key="3">
    <source>
        <dbReference type="ARBA" id="ARBA00022801"/>
    </source>
</evidence>
<dbReference type="CDD" id="cd07560">
    <property type="entry name" value="Peptidase_S41_CPP"/>
    <property type="match status" value="1"/>
</dbReference>
<dbReference type="InterPro" id="IPR036034">
    <property type="entry name" value="PDZ_sf"/>
</dbReference>
<dbReference type="EMBL" id="QVLX01000011">
    <property type="protein sequence ID" value="RGE84874.1"/>
    <property type="molecule type" value="Genomic_DNA"/>
</dbReference>
<evidence type="ECO:0000256" key="1">
    <source>
        <dbReference type="ARBA" id="ARBA00009179"/>
    </source>
</evidence>
<keyword evidence="6" id="KW-0472">Membrane</keyword>
<proteinExistence type="inferred from homology"/>
<dbReference type="InterPro" id="IPR001478">
    <property type="entry name" value="PDZ"/>
</dbReference>
<dbReference type="Gene3D" id="3.30.750.44">
    <property type="match status" value="1"/>
</dbReference>
<keyword evidence="3 5" id="KW-0378">Hydrolase</keyword>
<dbReference type="Gene3D" id="3.90.226.10">
    <property type="entry name" value="2-enoyl-CoA Hydratase, Chain A, domain 1"/>
    <property type="match status" value="1"/>
</dbReference>